<keyword evidence="1" id="KW-0812">Transmembrane</keyword>
<protein>
    <submittedName>
        <fullName evidence="2">Uncharacterized protein</fullName>
    </submittedName>
</protein>
<dbReference type="EMBL" id="CP101497">
    <property type="protein sequence ID" value="UTT62877.1"/>
    <property type="molecule type" value="Genomic_DNA"/>
</dbReference>
<proteinExistence type="predicted"/>
<evidence type="ECO:0000313" key="3">
    <source>
        <dbReference type="Proteomes" id="UP001060039"/>
    </source>
</evidence>
<keyword evidence="1" id="KW-0472">Membrane</keyword>
<organism evidence="2 3">
    <name type="scientific">Microcella humidisoli</name>
    <dbReference type="NCBI Taxonomy" id="2963406"/>
    <lineage>
        <taxon>Bacteria</taxon>
        <taxon>Bacillati</taxon>
        <taxon>Actinomycetota</taxon>
        <taxon>Actinomycetes</taxon>
        <taxon>Micrococcales</taxon>
        <taxon>Microbacteriaceae</taxon>
        <taxon>Microcella</taxon>
    </lineage>
</organism>
<evidence type="ECO:0000313" key="2">
    <source>
        <dbReference type="EMBL" id="UTT62877.1"/>
    </source>
</evidence>
<evidence type="ECO:0000256" key="1">
    <source>
        <dbReference type="SAM" id="Phobius"/>
    </source>
</evidence>
<dbReference type="RefSeq" id="WP_255160009.1">
    <property type="nucleotide sequence ID" value="NZ_CP101497.1"/>
</dbReference>
<keyword evidence="3" id="KW-1185">Reference proteome</keyword>
<sequence>MSSLLEFVFGWFFGFFADLLWWLIPDEIERRHDRKRLLEGEVRCAIRAATGRVLNIGTEWSVGVAQISPGMLHFSPSMGIVGTRDVRVLGIRERDASIAPSPLERPVGDWLDFIVTTAGGELVVRFPLEVGDATAEVLSP</sequence>
<keyword evidence="1" id="KW-1133">Transmembrane helix</keyword>
<dbReference type="Proteomes" id="UP001060039">
    <property type="component" value="Chromosome"/>
</dbReference>
<accession>A0ABY5FX43</accession>
<name>A0ABY5FX43_9MICO</name>
<feature type="transmembrane region" description="Helical" evidence="1">
    <location>
        <begin position="6"/>
        <end position="24"/>
    </location>
</feature>
<reference evidence="2" key="1">
    <citation type="submission" date="2022-07" db="EMBL/GenBank/DDBJ databases">
        <title>Taxonomic analysis of Microcella humidisoli nov. sp., isolated from riverside soil.</title>
        <authorList>
            <person name="Molina K.M."/>
            <person name="Kim S.B."/>
        </authorList>
    </citation>
    <scope>NUCLEOTIDE SEQUENCE</scope>
    <source>
        <strain evidence="2">MMS21-STM10</strain>
    </source>
</reference>
<gene>
    <name evidence="2" type="ORF">NNL39_01835</name>
</gene>